<feature type="compositionally biased region" description="Low complexity" evidence="1">
    <location>
        <begin position="19"/>
        <end position="36"/>
    </location>
</feature>
<evidence type="ECO:0000313" key="4">
    <source>
        <dbReference type="WBParaSite" id="HPLM_0000618801-mRNA-1"/>
    </source>
</evidence>
<reference evidence="2 3" key="2">
    <citation type="submission" date="2018-11" db="EMBL/GenBank/DDBJ databases">
        <authorList>
            <consortium name="Pathogen Informatics"/>
        </authorList>
    </citation>
    <scope>NUCLEOTIDE SEQUENCE [LARGE SCALE GENOMIC DNA]</scope>
    <source>
        <strain evidence="2 3">MHpl1</strain>
    </source>
</reference>
<dbReference type="EMBL" id="UZAF01016451">
    <property type="protein sequence ID" value="VDO28213.1"/>
    <property type="molecule type" value="Genomic_DNA"/>
</dbReference>
<dbReference type="AlphaFoldDB" id="A0A0N4W7Q8"/>
<reference evidence="4" key="1">
    <citation type="submission" date="2017-02" db="UniProtKB">
        <authorList>
            <consortium name="WormBaseParasite"/>
        </authorList>
    </citation>
    <scope>IDENTIFICATION</scope>
</reference>
<accession>A0A0N4W7Q8</accession>
<feature type="region of interest" description="Disordered" evidence="1">
    <location>
        <begin position="19"/>
        <end position="41"/>
    </location>
</feature>
<proteinExistence type="predicted"/>
<organism evidence="4">
    <name type="scientific">Haemonchus placei</name>
    <name type="common">Barber's pole worm</name>
    <dbReference type="NCBI Taxonomy" id="6290"/>
    <lineage>
        <taxon>Eukaryota</taxon>
        <taxon>Metazoa</taxon>
        <taxon>Ecdysozoa</taxon>
        <taxon>Nematoda</taxon>
        <taxon>Chromadorea</taxon>
        <taxon>Rhabditida</taxon>
        <taxon>Rhabditina</taxon>
        <taxon>Rhabditomorpha</taxon>
        <taxon>Strongyloidea</taxon>
        <taxon>Trichostrongylidae</taxon>
        <taxon>Haemonchus</taxon>
    </lineage>
</organism>
<dbReference type="Proteomes" id="UP000268014">
    <property type="component" value="Unassembled WGS sequence"/>
</dbReference>
<gene>
    <name evidence="2" type="ORF">HPLM_LOCUS6180</name>
</gene>
<evidence type="ECO:0000313" key="3">
    <source>
        <dbReference type="Proteomes" id="UP000268014"/>
    </source>
</evidence>
<name>A0A0N4W7Q8_HAEPC</name>
<evidence type="ECO:0000313" key="2">
    <source>
        <dbReference type="EMBL" id="VDO28213.1"/>
    </source>
</evidence>
<sequence length="62" mass="6673">MPILTSYATQPELTTLNLSGTSTAASASTPSPTNSPVERRDVNGYVTQEEERIGGRFTTTLR</sequence>
<dbReference type="WBParaSite" id="HPLM_0000618801-mRNA-1">
    <property type="protein sequence ID" value="HPLM_0000618801-mRNA-1"/>
    <property type="gene ID" value="HPLM_0000618801"/>
</dbReference>
<keyword evidence="3" id="KW-1185">Reference proteome</keyword>
<protein>
    <submittedName>
        <fullName evidence="2 4">Uncharacterized protein</fullName>
    </submittedName>
</protein>
<evidence type="ECO:0000256" key="1">
    <source>
        <dbReference type="SAM" id="MobiDB-lite"/>
    </source>
</evidence>